<feature type="transmembrane region" description="Helical" evidence="1">
    <location>
        <begin position="232"/>
        <end position="249"/>
    </location>
</feature>
<gene>
    <name evidence="2" type="ORF">GCM10025862_34480</name>
</gene>
<protein>
    <submittedName>
        <fullName evidence="2">Uncharacterized protein</fullName>
    </submittedName>
</protein>
<feature type="transmembrane region" description="Helical" evidence="1">
    <location>
        <begin position="160"/>
        <end position="182"/>
    </location>
</feature>
<feature type="transmembrane region" description="Helical" evidence="1">
    <location>
        <begin position="66"/>
        <end position="89"/>
    </location>
</feature>
<feature type="transmembrane region" description="Helical" evidence="1">
    <location>
        <begin position="203"/>
        <end position="226"/>
    </location>
</feature>
<sequence>MQWRRLLSYQLGGPGRVWAATPEASRVGAACVVIIAATVTLLALLGGQLGSFLAGGPLVLPELPDGWWAALLVVWAMVNPVVIRTRLIINLLMMDTGVLGFWLVTLPGHTVLMLWLAVVIVVELATRHMVAIAFVNMTIVVPPLLTATTIYLIVSTLWGGALGSAVGVALACAAYALGQPAMIDLFDRFLANAGEVRWWQHRYVWAMLGPQVLLGLIGWFVGTVLAPGPVRPLVLAAAMVAFVVSARWVNSRFERRRRAALVERADAAMASAGDIDALLHALVEHSQELLRGSHVHLRPWPPRSTSRLSGLPVVRGQDEIWLVAELGPFEGSTSRSTGSRSRR</sequence>
<keyword evidence="1" id="KW-1133">Transmembrane helix</keyword>
<feature type="transmembrane region" description="Helical" evidence="1">
    <location>
        <begin position="101"/>
        <end position="122"/>
    </location>
</feature>
<organism evidence="2 3">
    <name type="scientific">Arsenicicoccus piscis</name>
    <dbReference type="NCBI Taxonomy" id="673954"/>
    <lineage>
        <taxon>Bacteria</taxon>
        <taxon>Bacillati</taxon>
        <taxon>Actinomycetota</taxon>
        <taxon>Actinomycetes</taxon>
        <taxon>Micrococcales</taxon>
        <taxon>Intrasporangiaceae</taxon>
        <taxon>Arsenicicoccus</taxon>
    </lineage>
</organism>
<keyword evidence="1" id="KW-0812">Transmembrane</keyword>
<evidence type="ECO:0000313" key="3">
    <source>
        <dbReference type="Proteomes" id="UP001157109"/>
    </source>
</evidence>
<feature type="transmembrane region" description="Helical" evidence="1">
    <location>
        <begin position="129"/>
        <end position="154"/>
    </location>
</feature>
<reference evidence="3" key="1">
    <citation type="journal article" date="2019" name="Int. J. Syst. Evol. Microbiol.">
        <title>The Global Catalogue of Microorganisms (GCM) 10K type strain sequencing project: providing services to taxonomists for standard genome sequencing and annotation.</title>
        <authorList>
            <consortium name="The Broad Institute Genomics Platform"/>
            <consortium name="The Broad Institute Genome Sequencing Center for Infectious Disease"/>
            <person name="Wu L."/>
            <person name="Ma J."/>
        </authorList>
    </citation>
    <scope>NUCLEOTIDE SEQUENCE [LARGE SCALE GENOMIC DNA]</scope>
    <source>
        <strain evidence="3">NBRC 105830</strain>
    </source>
</reference>
<accession>A0ABQ6HTC3</accession>
<evidence type="ECO:0000313" key="2">
    <source>
        <dbReference type="EMBL" id="GMA21427.1"/>
    </source>
</evidence>
<evidence type="ECO:0000256" key="1">
    <source>
        <dbReference type="SAM" id="Phobius"/>
    </source>
</evidence>
<keyword evidence="3" id="KW-1185">Reference proteome</keyword>
<comment type="caution">
    <text evidence="2">The sequence shown here is derived from an EMBL/GenBank/DDBJ whole genome shotgun (WGS) entry which is preliminary data.</text>
</comment>
<feature type="transmembrane region" description="Helical" evidence="1">
    <location>
        <begin position="29"/>
        <end position="54"/>
    </location>
</feature>
<proteinExistence type="predicted"/>
<keyword evidence="1" id="KW-0472">Membrane</keyword>
<dbReference type="Proteomes" id="UP001157109">
    <property type="component" value="Unassembled WGS sequence"/>
</dbReference>
<dbReference type="EMBL" id="BSUJ01000001">
    <property type="protein sequence ID" value="GMA21427.1"/>
    <property type="molecule type" value="Genomic_DNA"/>
</dbReference>
<name>A0ABQ6HTC3_9MICO</name>